<evidence type="ECO:0000313" key="3">
    <source>
        <dbReference type="Proteomes" id="UP001592531"/>
    </source>
</evidence>
<dbReference type="CDD" id="cd01745">
    <property type="entry name" value="GATase1_2"/>
    <property type="match status" value="1"/>
</dbReference>
<keyword evidence="2" id="KW-0378">Hydrolase</keyword>
<dbReference type="SUPFAM" id="SSF52317">
    <property type="entry name" value="Class I glutamine amidotransferase-like"/>
    <property type="match status" value="1"/>
</dbReference>
<feature type="compositionally biased region" description="Basic and acidic residues" evidence="1">
    <location>
        <begin position="79"/>
        <end position="91"/>
    </location>
</feature>
<dbReference type="InterPro" id="IPR029062">
    <property type="entry name" value="Class_I_gatase-like"/>
</dbReference>
<organism evidence="2 3">
    <name type="scientific">Streptacidiphilus cavernicola</name>
    <dbReference type="NCBI Taxonomy" id="3342716"/>
    <lineage>
        <taxon>Bacteria</taxon>
        <taxon>Bacillati</taxon>
        <taxon>Actinomycetota</taxon>
        <taxon>Actinomycetes</taxon>
        <taxon>Kitasatosporales</taxon>
        <taxon>Streptomycetaceae</taxon>
        <taxon>Streptacidiphilus</taxon>
    </lineage>
</organism>
<dbReference type="PANTHER" id="PTHR43235:SF1">
    <property type="entry name" value="GLUTAMINE AMIDOTRANSFERASE PB2B2.05-RELATED"/>
    <property type="match status" value="1"/>
</dbReference>
<dbReference type="PANTHER" id="PTHR43235">
    <property type="entry name" value="GLUTAMINE AMIDOTRANSFERASE PB2B2.05-RELATED"/>
    <property type="match status" value="1"/>
</dbReference>
<protein>
    <submittedName>
        <fullName evidence="2">Gamma-glutamyl-gamma-aminobutyrate hydrolase family protein</fullName>
    </submittedName>
</protein>
<evidence type="ECO:0000256" key="1">
    <source>
        <dbReference type="SAM" id="MobiDB-lite"/>
    </source>
</evidence>
<accession>A0ABV6VQN4</accession>
<comment type="caution">
    <text evidence="2">The sequence shown here is derived from an EMBL/GenBank/DDBJ whole genome shotgun (WGS) entry which is preliminary data.</text>
</comment>
<dbReference type="InterPro" id="IPR011697">
    <property type="entry name" value="Peptidase_C26"/>
</dbReference>
<keyword evidence="3" id="KW-1185">Reference proteome</keyword>
<dbReference type="Pfam" id="PF07722">
    <property type="entry name" value="Peptidase_C26"/>
    <property type="match status" value="1"/>
</dbReference>
<dbReference type="GO" id="GO:0016787">
    <property type="term" value="F:hydrolase activity"/>
    <property type="evidence" value="ECO:0007669"/>
    <property type="project" value="UniProtKB-KW"/>
</dbReference>
<reference evidence="2 3" key="1">
    <citation type="submission" date="2024-09" db="EMBL/GenBank/DDBJ databases">
        <authorList>
            <person name="Lee S.D."/>
        </authorList>
    </citation>
    <scope>NUCLEOTIDE SEQUENCE [LARGE SCALE GENOMIC DNA]</scope>
    <source>
        <strain evidence="2 3">N8-3</strain>
    </source>
</reference>
<dbReference type="EMBL" id="JBHFAB010000003">
    <property type="protein sequence ID" value="MFC1415897.1"/>
    <property type="molecule type" value="Genomic_DNA"/>
</dbReference>
<feature type="region of interest" description="Disordered" evidence="1">
    <location>
        <begin position="70"/>
        <end position="91"/>
    </location>
</feature>
<dbReference type="InterPro" id="IPR044668">
    <property type="entry name" value="PuuD-like"/>
</dbReference>
<proteinExistence type="predicted"/>
<dbReference type="PROSITE" id="PS51273">
    <property type="entry name" value="GATASE_TYPE_1"/>
    <property type="match status" value="1"/>
</dbReference>
<evidence type="ECO:0000313" key="2">
    <source>
        <dbReference type="EMBL" id="MFC1415897.1"/>
    </source>
</evidence>
<dbReference type="Proteomes" id="UP001592531">
    <property type="component" value="Unassembled WGS sequence"/>
</dbReference>
<sequence length="237" mass="24701">MARPLIGVTTYLVPADWGVWTKQRAALLPVEYAGLIQSSGGIAALLPPDDPDVAAAVVARLDGLVVSGGPDVDPSRYGAEPHPRTDPPTPERDAWELALVAAALERGLPLLGICRGMQLLNVACGGDLVQHLPDAVGHEGHSPTHGAYAGHPVTAVPGTRLAELLGTAAVDVPTYHHQAVRRLGAGLTASAHHPDGTVEAFERADVRADGFMLAVQWHPEQGTDLRLAEALIAAARG</sequence>
<dbReference type="RefSeq" id="WP_380533329.1">
    <property type="nucleotide sequence ID" value="NZ_JBHFAB010000003.1"/>
</dbReference>
<name>A0ABV6VQN4_9ACTN</name>
<gene>
    <name evidence="2" type="ORF">ACEZDE_04465</name>
</gene>
<dbReference type="Gene3D" id="3.40.50.880">
    <property type="match status" value="1"/>
</dbReference>